<protein>
    <submittedName>
        <fullName evidence="1">Phage tail tube protein</fullName>
    </submittedName>
</protein>
<reference evidence="2" key="2">
    <citation type="submission" date="2024-02" db="EMBL/GenBank/DDBJ databases">
        <title>Neisseria leonii sp. nov.</title>
        <authorList>
            <person name="Boutroux M."/>
            <person name="Favre-Rochex S."/>
            <person name="Gorgette O."/>
            <person name="Touak G."/>
            <person name="Muhle E."/>
            <person name="Chesneau O."/>
            <person name="Clermont D."/>
            <person name="Rahi P."/>
        </authorList>
    </citation>
    <scope>NUCLEOTIDE SEQUENCE</scope>
    <source>
        <strain evidence="2">51.81</strain>
    </source>
</reference>
<dbReference type="Proteomes" id="UP001149607">
    <property type="component" value="Chromosome"/>
</dbReference>
<proteinExistence type="predicted"/>
<dbReference type="EMBL" id="JAPQFL010000002">
    <property type="protein sequence ID" value="MDD9327685.1"/>
    <property type="molecule type" value="Genomic_DNA"/>
</dbReference>
<dbReference type="RefSeq" id="WP_274570675.1">
    <property type="nucleotide sequence ID" value="NZ_CP145606.1"/>
</dbReference>
<organism evidence="1">
    <name type="scientific">Neisseria leonii</name>
    <dbReference type="NCBI Taxonomy" id="2995413"/>
    <lineage>
        <taxon>Bacteria</taxon>
        <taxon>Pseudomonadati</taxon>
        <taxon>Pseudomonadota</taxon>
        <taxon>Betaproteobacteria</taxon>
        <taxon>Neisseriales</taxon>
        <taxon>Neisseriaceae</taxon>
        <taxon>Neisseria</taxon>
    </lineage>
</organism>
<keyword evidence="3" id="KW-1185">Reference proteome</keyword>
<dbReference type="Pfam" id="PF10618">
    <property type="entry name" value="Tail_tube"/>
    <property type="match status" value="1"/>
</dbReference>
<dbReference type="AlphaFoldDB" id="A0A9X4IAR9"/>
<dbReference type="InterPro" id="IPR019596">
    <property type="entry name" value="Phage_Mu_GpM_tail_tub"/>
</dbReference>
<name>A0A9X4IAR9_9NEIS</name>
<dbReference type="EMBL" id="CP146598">
    <property type="protein sequence ID" value="WWY02837.1"/>
    <property type="molecule type" value="Genomic_DNA"/>
</dbReference>
<evidence type="ECO:0000313" key="2">
    <source>
        <dbReference type="EMBL" id="WWY02837.1"/>
    </source>
</evidence>
<sequence length="116" mass="12284">MAKVTGKCFISLAGTKLHTDNDAELDIGGEAKKAQMSVHGLVGHAVEEIKPAKITGSIIHTADIDLVALQAWEGAAVFETDSGLRYMVRDAAVEDTLSLSKSKVKITLVGRPAQLI</sequence>
<evidence type="ECO:0000313" key="1">
    <source>
        <dbReference type="EMBL" id="MDD9327685.1"/>
    </source>
</evidence>
<gene>
    <name evidence="1" type="ORF">ORY91_001095</name>
    <name evidence="2" type="ORF">V9W64_09095</name>
</gene>
<reference evidence="1" key="1">
    <citation type="submission" date="2022-10" db="EMBL/GenBank/DDBJ databases">
        <authorList>
            <person name="Boutroux M."/>
        </authorList>
    </citation>
    <scope>NUCLEOTIDE SEQUENCE</scope>
    <source>
        <strain evidence="1">51.81</strain>
    </source>
</reference>
<accession>A0A9X4IAR9</accession>
<evidence type="ECO:0000313" key="3">
    <source>
        <dbReference type="Proteomes" id="UP001149607"/>
    </source>
</evidence>